<dbReference type="InterPro" id="IPR011249">
    <property type="entry name" value="Metalloenz_LuxS/M16"/>
</dbReference>
<evidence type="ECO:0000256" key="4">
    <source>
        <dbReference type="ARBA" id="ARBA00022833"/>
    </source>
</evidence>
<evidence type="ECO:0000259" key="6">
    <source>
        <dbReference type="Pfam" id="PF00675"/>
    </source>
</evidence>
<dbReference type="InterPro" id="IPR011765">
    <property type="entry name" value="Pept_M16_N"/>
</dbReference>
<dbReference type="InterPro" id="IPR050626">
    <property type="entry name" value="Peptidase_M16"/>
</dbReference>
<evidence type="ECO:0008006" key="10">
    <source>
        <dbReference type="Google" id="ProtNLM"/>
    </source>
</evidence>
<reference evidence="8 9" key="1">
    <citation type="journal article" date="2016" name="Nat. Commun.">
        <title>Thousands of microbial genomes shed light on interconnected biogeochemical processes in an aquifer system.</title>
        <authorList>
            <person name="Anantharaman K."/>
            <person name="Brown C.T."/>
            <person name="Hug L.A."/>
            <person name="Sharon I."/>
            <person name="Castelle C.J."/>
            <person name="Probst A.J."/>
            <person name="Thomas B.C."/>
            <person name="Singh A."/>
            <person name="Wilkins M.J."/>
            <person name="Karaoz U."/>
            <person name="Brodie E.L."/>
            <person name="Williams K.H."/>
            <person name="Hubbard S.S."/>
            <person name="Banfield J.F."/>
        </authorList>
    </citation>
    <scope>NUCLEOTIDE SEQUENCE [LARGE SCALE GENOMIC DNA]</scope>
</reference>
<evidence type="ECO:0000313" key="9">
    <source>
        <dbReference type="Proteomes" id="UP000176678"/>
    </source>
</evidence>
<feature type="domain" description="Peptidase M16 C-terminal" evidence="7">
    <location>
        <begin position="196"/>
        <end position="360"/>
    </location>
</feature>
<dbReference type="Pfam" id="PF05193">
    <property type="entry name" value="Peptidase_M16_C"/>
    <property type="match status" value="1"/>
</dbReference>
<comment type="similarity">
    <text evidence="1">Belongs to the peptidase M16 family.</text>
</comment>
<evidence type="ECO:0000259" key="7">
    <source>
        <dbReference type="Pfam" id="PF05193"/>
    </source>
</evidence>
<name>A0A1F7VEG6_9BACT</name>
<feature type="domain" description="Peptidase M16 N-terminal" evidence="6">
    <location>
        <begin position="56"/>
        <end position="157"/>
    </location>
</feature>
<gene>
    <name evidence="8" type="ORF">A3H75_00855</name>
</gene>
<dbReference type="SUPFAM" id="SSF63411">
    <property type="entry name" value="LuxS/MPP-like metallohydrolase"/>
    <property type="match status" value="2"/>
</dbReference>
<dbReference type="GO" id="GO:0046872">
    <property type="term" value="F:metal ion binding"/>
    <property type="evidence" value="ECO:0007669"/>
    <property type="project" value="InterPro"/>
</dbReference>
<dbReference type="Proteomes" id="UP000176678">
    <property type="component" value="Unassembled WGS sequence"/>
</dbReference>
<dbReference type="EMBL" id="MGES01000025">
    <property type="protein sequence ID" value="OGL88831.1"/>
    <property type="molecule type" value="Genomic_DNA"/>
</dbReference>
<dbReference type="PANTHER" id="PTHR43690:SF17">
    <property type="entry name" value="PROTEIN YHJJ"/>
    <property type="match status" value="1"/>
</dbReference>
<evidence type="ECO:0000256" key="1">
    <source>
        <dbReference type="ARBA" id="ARBA00007261"/>
    </source>
</evidence>
<keyword evidence="2" id="KW-0645">Protease</keyword>
<evidence type="ECO:0000313" key="8">
    <source>
        <dbReference type="EMBL" id="OGL88831.1"/>
    </source>
</evidence>
<keyword evidence="3" id="KW-0378">Hydrolase</keyword>
<dbReference type="STRING" id="1802410.A3H75_00855"/>
<evidence type="ECO:0000256" key="2">
    <source>
        <dbReference type="ARBA" id="ARBA00022670"/>
    </source>
</evidence>
<dbReference type="PANTHER" id="PTHR43690">
    <property type="entry name" value="NARDILYSIN"/>
    <property type="match status" value="1"/>
</dbReference>
<organism evidence="8 9">
    <name type="scientific">Candidatus Uhrbacteria bacterium RIFCSPLOWO2_02_FULL_51_9</name>
    <dbReference type="NCBI Taxonomy" id="1802410"/>
    <lineage>
        <taxon>Bacteria</taxon>
        <taxon>Candidatus Uhriibacteriota</taxon>
    </lineage>
</organism>
<evidence type="ECO:0000256" key="5">
    <source>
        <dbReference type="ARBA" id="ARBA00023049"/>
    </source>
</evidence>
<keyword evidence="4" id="KW-0862">Zinc</keyword>
<sequence>MTNDIGSDTVIVLFKYQQQEGNVSSDPYFTEFTIPTGLRVYYRYADVPWFHTVIGLHVGHRDDPPGKEGTAHLLEHQLSSGTQGLPLMNPTQLERWIGEQRFELNHGSTNNDVTVYAAKAEVQRANELFDFLHRFVFLPRLDVGFEHDRQIVRHERTTRGSVREREARSARDRAVLGSHRLATTEGCPEDVVLNALTPDDVQAMHRRYYHYRNAVMVVGGGLGIVDLKRVLGDIFTQPYDDRAPRPQPPGIFFEPPRPNFYHSHAKKSVESVSVEYVWHLSPLERRNAYGFVVLRNTLSRLLFDRLRVEEELVYSVGVHQGFNIDRVHLVISTKVRPENVDRVRAIIEHTMRNVEGLRANFDDDRKRTVLTILFEDNHIAGQISNATHEINIFGMPLSPQERVGVFESLQERDLDPFVDLLAPERAYVELYEH</sequence>
<dbReference type="InterPro" id="IPR007863">
    <property type="entry name" value="Peptidase_M16_C"/>
</dbReference>
<dbReference type="Gene3D" id="3.30.830.10">
    <property type="entry name" value="Metalloenzyme, LuxS/M16 peptidase-like"/>
    <property type="match status" value="2"/>
</dbReference>
<dbReference type="AlphaFoldDB" id="A0A1F7VEG6"/>
<evidence type="ECO:0000256" key="3">
    <source>
        <dbReference type="ARBA" id="ARBA00022801"/>
    </source>
</evidence>
<accession>A0A1F7VEG6</accession>
<comment type="caution">
    <text evidence="8">The sequence shown here is derived from an EMBL/GenBank/DDBJ whole genome shotgun (WGS) entry which is preliminary data.</text>
</comment>
<protein>
    <recommendedName>
        <fullName evidence="10">Peptidase M16 C-terminal domain-containing protein</fullName>
    </recommendedName>
</protein>
<dbReference type="Pfam" id="PF00675">
    <property type="entry name" value="Peptidase_M16"/>
    <property type="match status" value="1"/>
</dbReference>
<keyword evidence="5" id="KW-0482">Metalloprotease</keyword>
<dbReference type="GO" id="GO:0006508">
    <property type="term" value="P:proteolysis"/>
    <property type="evidence" value="ECO:0007669"/>
    <property type="project" value="UniProtKB-KW"/>
</dbReference>
<dbReference type="GO" id="GO:0008237">
    <property type="term" value="F:metallopeptidase activity"/>
    <property type="evidence" value="ECO:0007669"/>
    <property type="project" value="UniProtKB-KW"/>
</dbReference>
<proteinExistence type="inferred from homology"/>